<dbReference type="InterPro" id="IPR009030">
    <property type="entry name" value="Growth_fac_rcpt_cys_sf"/>
</dbReference>
<keyword evidence="3" id="KW-0165">Cleavage on pair of basic residues</keyword>
<dbReference type="SUPFAM" id="SSF49785">
    <property type="entry name" value="Galactose-binding domain-like"/>
    <property type="match status" value="1"/>
</dbReference>
<keyword evidence="2 11" id="KW-0645">Protease</keyword>
<keyword evidence="18" id="KW-1185">Reference proteome</keyword>
<dbReference type="AlphaFoldDB" id="A0A665V363"/>
<sequence>MDAKVAVLHLWTVLVLITTELKWIHTAEVYTNAWAVQIIGGPEEADRIAREHGFINLGNVFEDYYHFRHHAVEKRALSGHRGMHIRLQKEPQVLWTEQQVVRKRKRRDVFEDPTDPDYPKQWYLSTPTHQDLNTKVAWAQGYTGRGVVVTILDDGIEKDHPDLISNYDPEASYDVNDGDTDPQPRYTQRNENRHGTRCAGEVAAAANNGVCGVGVAYNAKIGGVRMLDGEVTDMVEAHSLSLNPQHIHIYSASWGPEDDGKSLDGPAKLAKEAFLQGITKGRSGLGSIFVWASGNGGREQDSCNCDGYTNSIYTLSISSTTQSGNVPWYSEPCSSTLASTFSSGNPGEKQIVTTDLRQKCTDSHTGTSASAPLAAGIIALALEANMNLTWRDMQHLVVRTSRPGHLSAGDWKTNGVGRRVSHSYGYGLLDAGTMVALAQNWTTVGPQHQCVHTMLGEPRLVVCFLSGEKNILSTFGTEKNNKKMLPLFYYFRPNDFSSEGFNDWAFMTTHSWDEDPQGDWTLEIENVAANEHDYGVLSQFTLILWGTGPSVVNPSSSDFPRPSNNSCKTFDAQQICIECSPGFSLFLQGCVKLCPPGFTSGPQLLNLSLENWVDLSSVQACLPCNPACLTCSGTGPTECLSCPPHSHLVLTSCLHQNQVQRKSPLAGGLQADGALSAPSTQLPVIIAVLSCAFILAAFVGVFLLLQMHSGGKSLGWRTKLPSVYSDTRGVRVGLGFGFGQGRGRKTRICYKGIPTVWGDEDMIAYESESDGEDMDGRSERTAFIKTQSSI</sequence>
<feature type="region of interest" description="Disordered" evidence="13">
    <location>
        <begin position="161"/>
        <end position="193"/>
    </location>
</feature>
<keyword evidence="8" id="KW-0865">Zymogen</keyword>
<evidence type="ECO:0000256" key="10">
    <source>
        <dbReference type="PIRSR" id="PIRSR615500-1"/>
    </source>
</evidence>
<feature type="active site" description="Charge relay system" evidence="10 11">
    <location>
        <position position="368"/>
    </location>
</feature>
<feature type="active site" description="Charge relay system" evidence="10 11">
    <location>
        <position position="194"/>
    </location>
</feature>
<dbReference type="InterPro" id="IPR036852">
    <property type="entry name" value="Peptidase_S8/S53_dom_sf"/>
</dbReference>
<evidence type="ECO:0000256" key="2">
    <source>
        <dbReference type="ARBA" id="ARBA00022670"/>
    </source>
</evidence>
<evidence type="ECO:0000313" key="17">
    <source>
        <dbReference type="Ensembl" id="ENSENLP00000026116.1"/>
    </source>
</evidence>
<keyword evidence="7 14" id="KW-0472">Membrane</keyword>
<dbReference type="GO" id="GO:0000139">
    <property type="term" value="C:Golgi membrane"/>
    <property type="evidence" value="ECO:0007669"/>
    <property type="project" value="TreeGrafter"/>
</dbReference>
<dbReference type="InterPro" id="IPR034182">
    <property type="entry name" value="Kexin/furin"/>
</dbReference>
<dbReference type="SUPFAM" id="SSF57184">
    <property type="entry name" value="Growth factor receptor domain"/>
    <property type="match status" value="1"/>
</dbReference>
<evidence type="ECO:0000256" key="6">
    <source>
        <dbReference type="ARBA" id="ARBA00022825"/>
    </source>
</evidence>
<dbReference type="InterPro" id="IPR023828">
    <property type="entry name" value="Peptidase_S8_Ser-AS"/>
</dbReference>
<dbReference type="Pfam" id="PF00082">
    <property type="entry name" value="Peptidase_S8"/>
    <property type="match status" value="1"/>
</dbReference>
<reference evidence="17" key="3">
    <citation type="submission" date="2025-09" db="UniProtKB">
        <authorList>
            <consortium name="Ensembl"/>
        </authorList>
    </citation>
    <scope>IDENTIFICATION</scope>
</reference>
<dbReference type="Gene3D" id="3.30.70.850">
    <property type="entry name" value="Peptidase S8, pro-domain"/>
    <property type="match status" value="1"/>
</dbReference>
<comment type="similarity">
    <text evidence="11 12">Belongs to the peptidase S8 family.</text>
</comment>
<evidence type="ECO:0000259" key="16">
    <source>
        <dbReference type="PROSITE" id="PS51829"/>
    </source>
</evidence>
<dbReference type="Gene3D" id="2.10.220.10">
    <property type="entry name" value="Hormone Receptor, Insulin-like Growth Factor Receptor 1, Chain A, domain 2"/>
    <property type="match status" value="1"/>
</dbReference>
<keyword evidence="4 15" id="KW-0732">Signal</keyword>
<comment type="subcellular location">
    <subcellularLocation>
        <location evidence="1">Membrane</location>
    </subcellularLocation>
</comment>
<dbReference type="Proteomes" id="UP000472264">
    <property type="component" value="Chromosome 16"/>
</dbReference>
<dbReference type="PANTHER" id="PTHR42884:SF11">
    <property type="entry name" value="FURIN (PAIRED BASIC AMINO ACID CLEAVING ENZYME) B"/>
    <property type="match status" value="1"/>
</dbReference>
<keyword evidence="5 11" id="KW-0378">Hydrolase</keyword>
<dbReference type="InterPro" id="IPR032815">
    <property type="entry name" value="S8_pro-domain"/>
</dbReference>
<feature type="domain" description="P/Homo B" evidence="16">
    <location>
        <begin position="354"/>
        <end position="550"/>
    </location>
</feature>
<dbReference type="InterPro" id="IPR008979">
    <property type="entry name" value="Galactose-bd-like_sf"/>
</dbReference>
<dbReference type="Ensembl" id="ENSENLT00000026935.1">
    <property type="protein sequence ID" value="ENSENLP00000026116.1"/>
    <property type="gene ID" value="ENSENLG00000010495.1"/>
</dbReference>
<dbReference type="InterPro" id="IPR022398">
    <property type="entry name" value="Peptidase_S8_His-AS"/>
</dbReference>
<evidence type="ECO:0000256" key="12">
    <source>
        <dbReference type="RuleBase" id="RU003355"/>
    </source>
</evidence>
<dbReference type="InterPro" id="IPR023827">
    <property type="entry name" value="Peptidase_S8_Asp-AS"/>
</dbReference>
<evidence type="ECO:0000256" key="3">
    <source>
        <dbReference type="ARBA" id="ARBA00022685"/>
    </source>
</evidence>
<dbReference type="Pfam" id="PF01483">
    <property type="entry name" value="P_proprotein"/>
    <property type="match status" value="1"/>
</dbReference>
<evidence type="ECO:0000256" key="11">
    <source>
        <dbReference type="PROSITE-ProRule" id="PRU01240"/>
    </source>
</evidence>
<dbReference type="PROSITE" id="PS00138">
    <property type="entry name" value="SUBTILASE_SER"/>
    <property type="match status" value="1"/>
</dbReference>
<dbReference type="InterPro" id="IPR006212">
    <property type="entry name" value="Furin_repeat"/>
</dbReference>
<dbReference type="InterPro" id="IPR038466">
    <property type="entry name" value="S8_pro-domain_sf"/>
</dbReference>
<dbReference type="PANTHER" id="PTHR42884">
    <property type="entry name" value="PROPROTEIN CONVERTASE SUBTILISIN/KEXIN-RELATED"/>
    <property type="match status" value="1"/>
</dbReference>
<dbReference type="SUPFAM" id="SSF52743">
    <property type="entry name" value="Subtilisin-like"/>
    <property type="match status" value="1"/>
</dbReference>
<keyword evidence="14" id="KW-1133">Transmembrane helix</keyword>
<dbReference type="FunFam" id="3.40.50.200:FF:000001">
    <property type="entry name" value="Furin 2, isoform B"/>
    <property type="match status" value="1"/>
</dbReference>
<feature type="signal peptide" evidence="15">
    <location>
        <begin position="1"/>
        <end position="26"/>
    </location>
</feature>
<dbReference type="SUPFAM" id="SSF54897">
    <property type="entry name" value="Protease propeptides/inhibitors"/>
    <property type="match status" value="1"/>
</dbReference>
<dbReference type="Gene3D" id="3.40.50.200">
    <property type="entry name" value="Peptidase S8/S53 domain"/>
    <property type="match status" value="1"/>
</dbReference>
<dbReference type="SMART" id="SM00261">
    <property type="entry name" value="FU"/>
    <property type="match status" value="2"/>
</dbReference>
<evidence type="ECO:0000256" key="14">
    <source>
        <dbReference type="SAM" id="Phobius"/>
    </source>
</evidence>
<evidence type="ECO:0000256" key="9">
    <source>
        <dbReference type="ARBA" id="ARBA00023180"/>
    </source>
</evidence>
<reference evidence="17" key="2">
    <citation type="submission" date="2025-08" db="UniProtKB">
        <authorList>
            <consortium name="Ensembl"/>
        </authorList>
    </citation>
    <scope>IDENTIFICATION</scope>
</reference>
<evidence type="ECO:0000313" key="18">
    <source>
        <dbReference type="Proteomes" id="UP000472264"/>
    </source>
</evidence>
<dbReference type="InterPro" id="IPR015500">
    <property type="entry name" value="Peptidase_S8_subtilisin-rel"/>
</dbReference>
<dbReference type="PRINTS" id="PR00723">
    <property type="entry name" value="SUBTILISIN"/>
</dbReference>
<dbReference type="FunFam" id="3.30.70.850:FF:000001">
    <property type="entry name" value="Proprotein convertase subtilisin/kexin type 5"/>
    <property type="match status" value="1"/>
</dbReference>
<dbReference type="GO" id="GO:0016486">
    <property type="term" value="P:peptide hormone processing"/>
    <property type="evidence" value="ECO:0007669"/>
    <property type="project" value="TreeGrafter"/>
</dbReference>
<dbReference type="InterPro" id="IPR002884">
    <property type="entry name" value="P_dom"/>
</dbReference>
<feature type="chain" id="PRO_5025467934" evidence="15">
    <location>
        <begin position="27"/>
        <end position="790"/>
    </location>
</feature>
<dbReference type="CDD" id="cd00064">
    <property type="entry name" value="FU"/>
    <property type="match status" value="1"/>
</dbReference>
<evidence type="ECO:0000256" key="5">
    <source>
        <dbReference type="ARBA" id="ARBA00022801"/>
    </source>
</evidence>
<keyword evidence="14" id="KW-0812">Transmembrane</keyword>
<dbReference type="PROSITE" id="PS51829">
    <property type="entry name" value="P_HOMO_B"/>
    <property type="match status" value="1"/>
</dbReference>
<dbReference type="GO" id="GO:0005802">
    <property type="term" value="C:trans-Golgi network"/>
    <property type="evidence" value="ECO:0007669"/>
    <property type="project" value="TreeGrafter"/>
</dbReference>
<dbReference type="Pfam" id="PF16470">
    <property type="entry name" value="S8_pro-domain"/>
    <property type="match status" value="1"/>
</dbReference>
<protein>
    <submittedName>
        <fullName evidence="17">Furin (paired basic amino acid cleaving enzyme) b</fullName>
    </submittedName>
</protein>
<evidence type="ECO:0000256" key="15">
    <source>
        <dbReference type="SAM" id="SignalP"/>
    </source>
</evidence>
<evidence type="ECO:0000256" key="13">
    <source>
        <dbReference type="SAM" id="MobiDB-lite"/>
    </source>
</evidence>
<keyword evidence="9" id="KW-0325">Glycoprotein</keyword>
<feature type="transmembrane region" description="Helical" evidence="14">
    <location>
        <begin position="684"/>
        <end position="705"/>
    </location>
</feature>
<dbReference type="CDD" id="cd04059">
    <property type="entry name" value="Peptidases_S8_Protein_convertases_Kexins_Furin-like"/>
    <property type="match status" value="1"/>
</dbReference>
<reference evidence="17" key="1">
    <citation type="submission" date="2021-04" db="EMBL/GenBank/DDBJ databases">
        <authorList>
            <consortium name="Wellcome Sanger Institute Data Sharing"/>
        </authorList>
    </citation>
    <scope>NUCLEOTIDE SEQUENCE [LARGE SCALE GENOMIC DNA]</scope>
</reference>
<dbReference type="PROSITE" id="PS00136">
    <property type="entry name" value="SUBTILASE_ASP"/>
    <property type="match status" value="1"/>
</dbReference>
<accession>A0A665V363</accession>
<evidence type="ECO:0000256" key="4">
    <source>
        <dbReference type="ARBA" id="ARBA00022729"/>
    </source>
</evidence>
<proteinExistence type="inferred from homology"/>
<evidence type="ECO:0000256" key="8">
    <source>
        <dbReference type="ARBA" id="ARBA00023145"/>
    </source>
</evidence>
<evidence type="ECO:0000256" key="7">
    <source>
        <dbReference type="ARBA" id="ARBA00023136"/>
    </source>
</evidence>
<organism evidence="17 18">
    <name type="scientific">Echeneis naucrates</name>
    <name type="common">Live sharksucker</name>
    <dbReference type="NCBI Taxonomy" id="173247"/>
    <lineage>
        <taxon>Eukaryota</taxon>
        <taxon>Metazoa</taxon>
        <taxon>Chordata</taxon>
        <taxon>Craniata</taxon>
        <taxon>Vertebrata</taxon>
        <taxon>Euteleostomi</taxon>
        <taxon>Actinopterygii</taxon>
        <taxon>Neopterygii</taxon>
        <taxon>Teleostei</taxon>
        <taxon>Neoteleostei</taxon>
        <taxon>Acanthomorphata</taxon>
        <taxon>Carangaria</taxon>
        <taxon>Carangiformes</taxon>
        <taxon>Echeneidae</taxon>
        <taxon>Echeneis</taxon>
    </lineage>
</organism>
<evidence type="ECO:0000256" key="1">
    <source>
        <dbReference type="ARBA" id="ARBA00004370"/>
    </source>
</evidence>
<gene>
    <name evidence="17" type="primary">furinb</name>
</gene>
<dbReference type="PROSITE" id="PS51892">
    <property type="entry name" value="SUBTILASE"/>
    <property type="match status" value="1"/>
</dbReference>
<feature type="active site" description="Charge relay system" evidence="10 11">
    <location>
        <position position="153"/>
    </location>
</feature>
<dbReference type="PROSITE" id="PS00137">
    <property type="entry name" value="SUBTILASE_HIS"/>
    <property type="match status" value="1"/>
</dbReference>
<keyword evidence="6 11" id="KW-0720">Serine protease</keyword>
<dbReference type="GO" id="GO:0004252">
    <property type="term" value="F:serine-type endopeptidase activity"/>
    <property type="evidence" value="ECO:0007669"/>
    <property type="project" value="UniProtKB-UniRule"/>
</dbReference>
<dbReference type="Gene3D" id="2.60.120.260">
    <property type="entry name" value="Galactose-binding domain-like"/>
    <property type="match status" value="1"/>
</dbReference>
<name>A0A665V363_ECHNA</name>
<dbReference type="InterPro" id="IPR000209">
    <property type="entry name" value="Peptidase_S8/S53_dom"/>
</dbReference>